<dbReference type="AlphaFoldDB" id="A0A2P8CCL4"/>
<protein>
    <recommendedName>
        <fullName evidence="5">Lipocalin-like protein</fullName>
    </recommendedName>
</protein>
<evidence type="ECO:0000313" key="2">
    <source>
        <dbReference type="EMBL" id="PSK82701.1"/>
    </source>
</evidence>
<evidence type="ECO:0000313" key="1">
    <source>
        <dbReference type="EMBL" id="GET21477.1"/>
    </source>
</evidence>
<dbReference type="Proteomes" id="UP000396862">
    <property type="component" value="Unassembled WGS sequence"/>
</dbReference>
<comment type="caution">
    <text evidence="2">The sequence shown here is derived from an EMBL/GenBank/DDBJ whole genome shotgun (WGS) entry which is preliminary data.</text>
</comment>
<evidence type="ECO:0000313" key="4">
    <source>
        <dbReference type="Proteomes" id="UP000396862"/>
    </source>
</evidence>
<dbReference type="EMBL" id="PYGC01000005">
    <property type="protein sequence ID" value="PSK82701.1"/>
    <property type="molecule type" value="Genomic_DNA"/>
</dbReference>
<accession>A0A2P8CCL4</accession>
<reference evidence="2 3" key="1">
    <citation type="submission" date="2018-03" db="EMBL/GenBank/DDBJ databases">
        <title>Genomic Encyclopedia of Archaeal and Bacterial Type Strains, Phase II (KMG-II): from individual species to whole genera.</title>
        <authorList>
            <person name="Goeker M."/>
        </authorList>
    </citation>
    <scope>NUCLEOTIDE SEQUENCE [LARGE SCALE GENOMIC DNA]</scope>
    <source>
        <strain evidence="2 3">DSM 27267</strain>
    </source>
</reference>
<dbReference type="EMBL" id="BLAU01000001">
    <property type="protein sequence ID" value="GET21477.1"/>
    <property type="molecule type" value="Genomic_DNA"/>
</dbReference>
<proteinExistence type="predicted"/>
<dbReference type="RefSeq" id="WP_106542305.1">
    <property type="nucleotide sequence ID" value="NZ_BLAU01000001.1"/>
</dbReference>
<dbReference type="OrthoDB" id="1356626at2"/>
<sequence>MTGRTILLGLLLFIAAQPGCKKNDDLPPEKQILGVWVSTSTEDILDFTDEDTFYKSNKNIHEPYRYQLEKDSIEIQYVGESFIAVPPTKHKYTISGSRLTIDFASKHCFGFPTELLTFVKR</sequence>
<evidence type="ECO:0008006" key="5">
    <source>
        <dbReference type="Google" id="ProtNLM"/>
    </source>
</evidence>
<reference evidence="1 4" key="2">
    <citation type="submission" date="2019-10" db="EMBL/GenBank/DDBJ databases">
        <title>Prolixibacter strains distinguished by the presence of nitrate reductase genes were adept at nitrate-dependent anaerobic corrosion of metallic iron and carbon steel.</title>
        <authorList>
            <person name="Iino T."/>
            <person name="Shono N."/>
            <person name="Ito K."/>
            <person name="Nakamura R."/>
            <person name="Sueoka K."/>
            <person name="Harayama S."/>
            <person name="Ohkuma M."/>
        </authorList>
    </citation>
    <scope>NUCLEOTIDE SEQUENCE [LARGE SCALE GENOMIC DNA]</scope>
    <source>
        <strain evidence="1 4">MIC1-1</strain>
    </source>
</reference>
<dbReference type="Proteomes" id="UP000240621">
    <property type="component" value="Unassembled WGS sequence"/>
</dbReference>
<keyword evidence="4" id="KW-1185">Reference proteome</keyword>
<organism evidence="2 3">
    <name type="scientific">Prolixibacter denitrificans</name>
    <dbReference type="NCBI Taxonomy" id="1541063"/>
    <lineage>
        <taxon>Bacteria</taxon>
        <taxon>Pseudomonadati</taxon>
        <taxon>Bacteroidota</taxon>
        <taxon>Bacteroidia</taxon>
        <taxon>Marinilabiliales</taxon>
        <taxon>Prolixibacteraceae</taxon>
        <taxon>Prolixibacter</taxon>
    </lineage>
</organism>
<gene>
    <name evidence="2" type="ORF">CLV93_10593</name>
    <name evidence="1" type="ORF">JCM18694_17230</name>
</gene>
<evidence type="ECO:0000313" key="3">
    <source>
        <dbReference type="Proteomes" id="UP000240621"/>
    </source>
</evidence>
<name>A0A2P8CCL4_9BACT</name>